<keyword evidence="7" id="KW-1185">Reference proteome</keyword>
<dbReference type="GO" id="GO:0005829">
    <property type="term" value="C:cytosol"/>
    <property type="evidence" value="ECO:0007669"/>
    <property type="project" value="TreeGrafter"/>
</dbReference>
<dbReference type="Gene3D" id="3.30.2290.10">
    <property type="entry name" value="PmbA/TldD superfamily"/>
    <property type="match status" value="1"/>
</dbReference>
<dbReference type="Pfam" id="PF01523">
    <property type="entry name" value="PmbA_TldD_1st"/>
    <property type="match status" value="1"/>
</dbReference>
<dbReference type="PANTHER" id="PTHR43421">
    <property type="entry name" value="METALLOPROTEASE PMBA"/>
    <property type="match status" value="1"/>
</dbReference>
<feature type="domain" description="Metalloprotease TldD/E C-terminal" evidence="4">
    <location>
        <begin position="232"/>
        <end position="445"/>
    </location>
</feature>
<dbReference type="InterPro" id="IPR002510">
    <property type="entry name" value="Metalloprtase-TldD/E_N"/>
</dbReference>
<proteinExistence type="inferred from homology"/>
<feature type="region of interest" description="Disordered" evidence="2">
    <location>
        <begin position="329"/>
        <end position="353"/>
    </location>
</feature>
<dbReference type="AlphaFoldDB" id="A0A839Z1H9"/>
<evidence type="ECO:0000259" key="3">
    <source>
        <dbReference type="Pfam" id="PF01523"/>
    </source>
</evidence>
<dbReference type="GO" id="GO:0006508">
    <property type="term" value="P:proteolysis"/>
    <property type="evidence" value="ECO:0007669"/>
    <property type="project" value="InterPro"/>
</dbReference>
<protein>
    <submittedName>
        <fullName evidence="6">PmbA protein</fullName>
    </submittedName>
</protein>
<organism evidence="6 7">
    <name type="scientific">Sphingomicrobium lutaoense</name>
    <dbReference type="NCBI Taxonomy" id="515949"/>
    <lineage>
        <taxon>Bacteria</taxon>
        <taxon>Pseudomonadati</taxon>
        <taxon>Pseudomonadota</taxon>
        <taxon>Alphaproteobacteria</taxon>
        <taxon>Sphingomonadales</taxon>
        <taxon>Sphingomonadaceae</taxon>
        <taxon>Sphingomicrobium</taxon>
    </lineage>
</organism>
<evidence type="ECO:0000313" key="6">
    <source>
        <dbReference type="EMBL" id="MBB3764418.1"/>
    </source>
</evidence>
<feature type="domain" description="Metalloprotease TldD/E N-terminal" evidence="3">
    <location>
        <begin position="26"/>
        <end position="90"/>
    </location>
</feature>
<comment type="caution">
    <text evidence="6">The sequence shown here is derived from an EMBL/GenBank/DDBJ whole genome shotgun (WGS) entry which is preliminary data.</text>
</comment>
<reference evidence="6 7" key="1">
    <citation type="submission" date="2020-08" db="EMBL/GenBank/DDBJ databases">
        <title>Genomic Encyclopedia of Type Strains, Phase IV (KMG-IV): sequencing the most valuable type-strain genomes for metagenomic binning, comparative biology and taxonomic classification.</title>
        <authorList>
            <person name="Goeker M."/>
        </authorList>
    </citation>
    <scope>NUCLEOTIDE SEQUENCE [LARGE SCALE GENOMIC DNA]</scope>
    <source>
        <strain evidence="6 7">DSM 24194</strain>
    </source>
</reference>
<evidence type="ECO:0000256" key="2">
    <source>
        <dbReference type="SAM" id="MobiDB-lite"/>
    </source>
</evidence>
<dbReference type="Proteomes" id="UP000578569">
    <property type="component" value="Unassembled WGS sequence"/>
</dbReference>
<evidence type="ECO:0000259" key="4">
    <source>
        <dbReference type="Pfam" id="PF19289"/>
    </source>
</evidence>
<dbReference type="InterPro" id="IPR045569">
    <property type="entry name" value="Metalloprtase-TldD/E_C"/>
</dbReference>
<evidence type="ECO:0000313" key="7">
    <source>
        <dbReference type="Proteomes" id="UP000578569"/>
    </source>
</evidence>
<feature type="domain" description="Metalloprotease TldD/E central" evidence="5">
    <location>
        <begin position="122"/>
        <end position="223"/>
    </location>
</feature>
<dbReference type="InterPro" id="IPR035068">
    <property type="entry name" value="TldD/PmbA_N"/>
</dbReference>
<dbReference type="EMBL" id="JACICF010000001">
    <property type="protein sequence ID" value="MBB3764418.1"/>
    <property type="molecule type" value="Genomic_DNA"/>
</dbReference>
<sequence>MKTPQEARRLAQDLVQRALDAGADAADAAYVASRSSSVEVRDGALEDVSRSEGEKIGLRLFLGSKSASVAASDFSEASQAELVERLMAMAREAPEDPYAGLAPEELLLKGDFPELDLDDGYEPDPALLKERALAAEAALLGVEGVAKSTGASASASGSVNAIATSHGFCGAHKASGHGVSAGGIAGEGNAMERDYDWHSAHHFEDLDDPAEIGRSAGERAIARVGPKRIGGGVMPVLFDPRVASSLLTHLSGAINGAAVARRTSFLKDRMGERVFAEGVDVLDDPLRRRGLRSHGFDGEGLPVKRMKMVEDGVLKSWFAASAAARQLGTAPTGHAHRGSGAPGAGPSNFHFAPGKRSREELMAAYPRMLLVTELIGQGVNMVTGDYSRGAAGFLVENGEIAHPVSEITIASNLRDMFAALEPGSDLELRRGVDAPTVLVPEMTVGSA</sequence>
<dbReference type="Pfam" id="PF19290">
    <property type="entry name" value="PmbA_TldD_2nd"/>
    <property type="match status" value="1"/>
</dbReference>
<dbReference type="InterPro" id="IPR036059">
    <property type="entry name" value="TldD/PmbA_sf"/>
</dbReference>
<dbReference type="RefSeq" id="WP_183933680.1">
    <property type="nucleotide sequence ID" value="NZ_JACICF010000001.1"/>
</dbReference>
<evidence type="ECO:0000256" key="1">
    <source>
        <dbReference type="ARBA" id="ARBA00005836"/>
    </source>
</evidence>
<dbReference type="SUPFAM" id="SSF111283">
    <property type="entry name" value="Putative modulator of DNA gyrase, PmbA/TldD"/>
    <property type="match status" value="1"/>
</dbReference>
<dbReference type="PANTHER" id="PTHR43421:SF1">
    <property type="entry name" value="METALLOPROTEASE PMBA"/>
    <property type="match status" value="1"/>
</dbReference>
<dbReference type="InterPro" id="IPR047657">
    <property type="entry name" value="PmbA"/>
</dbReference>
<accession>A0A839Z1H9</accession>
<dbReference type="GO" id="GO:0008237">
    <property type="term" value="F:metallopeptidase activity"/>
    <property type="evidence" value="ECO:0007669"/>
    <property type="project" value="InterPro"/>
</dbReference>
<name>A0A839Z1H9_9SPHN</name>
<gene>
    <name evidence="6" type="ORF">FHS50_001441</name>
</gene>
<comment type="similarity">
    <text evidence="1">Belongs to the peptidase U62 family.</text>
</comment>
<evidence type="ECO:0000259" key="5">
    <source>
        <dbReference type="Pfam" id="PF19290"/>
    </source>
</evidence>
<dbReference type="Pfam" id="PF19289">
    <property type="entry name" value="PmbA_TldD_3rd"/>
    <property type="match status" value="1"/>
</dbReference>
<dbReference type="InterPro" id="IPR045570">
    <property type="entry name" value="Metalloprtase-TldD/E_cen_dom"/>
</dbReference>